<evidence type="ECO:0000313" key="8">
    <source>
        <dbReference type="Proteomes" id="UP000229600"/>
    </source>
</evidence>
<feature type="transmembrane region" description="Helical" evidence="5">
    <location>
        <begin position="82"/>
        <end position="100"/>
    </location>
</feature>
<dbReference type="PANTHER" id="PTHR37422">
    <property type="entry name" value="TEICHURONIC ACID BIOSYNTHESIS PROTEIN TUAE"/>
    <property type="match status" value="1"/>
</dbReference>
<feature type="transmembrane region" description="Helical" evidence="5">
    <location>
        <begin position="136"/>
        <end position="155"/>
    </location>
</feature>
<evidence type="ECO:0000256" key="3">
    <source>
        <dbReference type="ARBA" id="ARBA00022989"/>
    </source>
</evidence>
<feature type="transmembrane region" description="Helical" evidence="5">
    <location>
        <begin position="271"/>
        <end position="290"/>
    </location>
</feature>
<evidence type="ECO:0000256" key="5">
    <source>
        <dbReference type="SAM" id="Phobius"/>
    </source>
</evidence>
<feature type="transmembrane region" description="Helical" evidence="5">
    <location>
        <begin position="12"/>
        <end position="31"/>
    </location>
</feature>
<dbReference type="Proteomes" id="UP000229600">
    <property type="component" value="Unassembled WGS sequence"/>
</dbReference>
<dbReference type="InterPro" id="IPR051533">
    <property type="entry name" value="WaaL-like"/>
</dbReference>
<keyword evidence="2 5" id="KW-0812">Transmembrane</keyword>
<feature type="transmembrane region" description="Helical" evidence="5">
    <location>
        <begin position="226"/>
        <end position="243"/>
    </location>
</feature>
<comment type="subcellular location">
    <subcellularLocation>
        <location evidence="1">Membrane</location>
        <topology evidence="1">Multi-pass membrane protein</topology>
    </subcellularLocation>
</comment>
<evidence type="ECO:0000256" key="1">
    <source>
        <dbReference type="ARBA" id="ARBA00004141"/>
    </source>
</evidence>
<feature type="transmembrane region" description="Helical" evidence="5">
    <location>
        <begin position="112"/>
        <end position="129"/>
    </location>
</feature>
<protein>
    <recommendedName>
        <fullName evidence="6">O-antigen ligase-related domain-containing protein</fullName>
    </recommendedName>
</protein>
<keyword evidence="4 5" id="KW-0472">Membrane</keyword>
<proteinExistence type="predicted"/>
<sequence>MQKKASIFEKCVRLFVFLLPWQTVYIYQEVFVDGVKIQSLTKGFFLTELFLWLCFFMFMYSYAKRIHKHIAEIHFKLTHERIFFLGILMFILYIMATNLWAQDKEISIQNDLHILEGLLFFVMIFFSSLDKKKLATWFVGGATLASLLGVGQYIFQSTFSSTMLGLSAYPVFERGVSVVSSEHFGRWIRAYGPFAHPNVFGGYLFISLLITFFLFLSFDHIKNKKLYIFLCISTFLQLTAFFFTFSRSAWLSLLIFVVGWTFLNKKIQRGVWYGLFYVGVLSFVFFPLIWVRLFGGSTYEVNSMHYRTVGYREAFQVVHEHPFVGVGAGNYVIELFKRDTTRSPFSLELVHDVPLLFVAELGIVGLFFFLMILWSGLRLCFMTFSKSGKALCFLLIFSSSPLWLFDHYLYSSYVGILFSSLFGLLFCFLPTYYAQLKVEDIKTT</sequence>
<dbReference type="EMBL" id="PCWN01000003">
    <property type="protein sequence ID" value="PIR04370.1"/>
    <property type="molecule type" value="Genomic_DNA"/>
</dbReference>
<gene>
    <name evidence="7" type="ORF">COV59_00805</name>
</gene>
<feature type="transmembrane region" description="Helical" evidence="5">
    <location>
        <begin position="43"/>
        <end position="62"/>
    </location>
</feature>
<feature type="transmembrane region" description="Helical" evidence="5">
    <location>
        <begin position="200"/>
        <end position="219"/>
    </location>
</feature>
<feature type="transmembrane region" description="Helical" evidence="5">
    <location>
        <begin position="410"/>
        <end position="434"/>
    </location>
</feature>
<feature type="domain" description="O-antigen ligase-related" evidence="6">
    <location>
        <begin position="233"/>
        <end position="370"/>
    </location>
</feature>
<feature type="transmembrane region" description="Helical" evidence="5">
    <location>
        <begin position="249"/>
        <end position="264"/>
    </location>
</feature>
<accession>A0A2H0N636</accession>
<feature type="transmembrane region" description="Helical" evidence="5">
    <location>
        <begin position="387"/>
        <end position="404"/>
    </location>
</feature>
<evidence type="ECO:0000256" key="4">
    <source>
        <dbReference type="ARBA" id="ARBA00023136"/>
    </source>
</evidence>
<dbReference type="Pfam" id="PF04932">
    <property type="entry name" value="Wzy_C"/>
    <property type="match status" value="1"/>
</dbReference>
<evidence type="ECO:0000313" key="7">
    <source>
        <dbReference type="EMBL" id="PIR04370.1"/>
    </source>
</evidence>
<dbReference type="GO" id="GO:0016020">
    <property type="term" value="C:membrane"/>
    <property type="evidence" value="ECO:0007669"/>
    <property type="project" value="UniProtKB-SubCell"/>
</dbReference>
<organism evidence="7 8">
    <name type="scientific">Candidatus Magasanikbacteria bacterium CG11_big_fil_rev_8_21_14_0_20_39_34</name>
    <dbReference type="NCBI Taxonomy" id="1974653"/>
    <lineage>
        <taxon>Bacteria</taxon>
        <taxon>Candidatus Magasanikiibacteriota</taxon>
    </lineage>
</organism>
<evidence type="ECO:0000259" key="6">
    <source>
        <dbReference type="Pfam" id="PF04932"/>
    </source>
</evidence>
<feature type="transmembrane region" description="Helical" evidence="5">
    <location>
        <begin position="353"/>
        <end position="375"/>
    </location>
</feature>
<name>A0A2H0N636_9BACT</name>
<evidence type="ECO:0000256" key="2">
    <source>
        <dbReference type="ARBA" id="ARBA00022692"/>
    </source>
</evidence>
<dbReference type="InterPro" id="IPR007016">
    <property type="entry name" value="O-antigen_ligase-rel_domated"/>
</dbReference>
<comment type="caution">
    <text evidence="7">The sequence shown here is derived from an EMBL/GenBank/DDBJ whole genome shotgun (WGS) entry which is preliminary data.</text>
</comment>
<dbReference type="AlphaFoldDB" id="A0A2H0N636"/>
<reference evidence="7 8" key="1">
    <citation type="submission" date="2017-09" db="EMBL/GenBank/DDBJ databases">
        <title>Depth-based differentiation of microbial function through sediment-hosted aquifers and enrichment of novel symbionts in the deep terrestrial subsurface.</title>
        <authorList>
            <person name="Probst A.J."/>
            <person name="Ladd B."/>
            <person name="Jarett J.K."/>
            <person name="Geller-Mcgrath D.E."/>
            <person name="Sieber C.M."/>
            <person name="Emerson J.B."/>
            <person name="Anantharaman K."/>
            <person name="Thomas B.C."/>
            <person name="Malmstrom R."/>
            <person name="Stieglmeier M."/>
            <person name="Klingl A."/>
            <person name="Woyke T."/>
            <person name="Ryan C.M."/>
            <person name="Banfield J.F."/>
        </authorList>
    </citation>
    <scope>NUCLEOTIDE SEQUENCE [LARGE SCALE GENOMIC DNA]</scope>
    <source>
        <strain evidence="7">CG11_big_fil_rev_8_21_14_0_20_39_34</strain>
    </source>
</reference>
<keyword evidence="3 5" id="KW-1133">Transmembrane helix</keyword>
<dbReference type="PANTHER" id="PTHR37422:SF13">
    <property type="entry name" value="LIPOPOLYSACCHARIDE BIOSYNTHESIS PROTEIN PA4999-RELATED"/>
    <property type="match status" value="1"/>
</dbReference>